<evidence type="ECO:0000313" key="12">
    <source>
        <dbReference type="Proteomes" id="UP000834106"/>
    </source>
</evidence>
<dbReference type="InterPro" id="IPR045051">
    <property type="entry name" value="SBT"/>
</dbReference>
<dbReference type="Proteomes" id="UP000834106">
    <property type="component" value="Chromosome 20"/>
</dbReference>
<dbReference type="InterPro" id="IPR010259">
    <property type="entry name" value="S8pro/Inhibitor_I9"/>
</dbReference>
<dbReference type="CDD" id="cd04852">
    <property type="entry name" value="Peptidases_S8_3"/>
    <property type="match status" value="1"/>
</dbReference>
<dbReference type="InterPro" id="IPR036852">
    <property type="entry name" value="Peptidase_S8/S53_dom_sf"/>
</dbReference>
<keyword evidence="3" id="KW-0732">Signal</keyword>
<evidence type="ECO:0000256" key="2">
    <source>
        <dbReference type="ARBA" id="ARBA00022670"/>
    </source>
</evidence>
<evidence type="ECO:0000259" key="9">
    <source>
        <dbReference type="Pfam" id="PF05922"/>
    </source>
</evidence>
<feature type="active site" description="Charge relay system" evidence="6">
    <location>
        <position position="166"/>
    </location>
</feature>
<feature type="domain" description="Inhibitor I9" evidence="9">
    <location>
        <begin position="43"/>
        <end position="121"/>
    </location>
</feature>
<evidence type="ECO:0000256" key="4">
    <source>
        <dbReference type="ARBA" id="ARBA00022801"/>
    </source>
</evidence>
<reference evidence="11" key="1">
    <citation type="submission" date="2023-05" db="EMBL/GenBank/DDBJ databases">
        <authorList>
            <person name="Huff M."/>
        </authorList>
    </citation>
    <scope>NUCLEOTIDE SEQUENCE</scope>
</reference>
<dbReference type="PANTHER" id="PTHR10795">
    <property type="entry name" value="PROPROTEIN CONVERTASE SUBTILISIN/KEXIN"/>
    <property type="match status" value="1"/>
</dbReference>
<feature type="region of interest" description="Disordered" evidence="7">
    <location>
        <begin position="230"/>
        <end position="249"/>
    </location>
</feature>
<organism evidence="11 12">
    <name type="scientific">Fraxinus pennsylvanica</name>
    <dbReference type="NCBI Taxonomy" id="56036"/>
    <lineage>
        <taxon>Eukaryota</taxon>
        <taxon>Viridiplantae</taxon>
        <taxon>Streptophyta</taxon>
        <taxon>Embryophyta</taxon>
        <taxon>Tracheophyta</taxon>
        <taxon>Spermatophyta</taxon>
        <taxon>Magnoliopsida</taxon>
        <taxon>eudicotyledons</taxon>
        <taxon>Gunneridae</taxon>
        <taxon>Pentapetalae</taxon>
        <taxon>asterids</taxon>
        <taxon>lamiids</taxon>
        <taxon>Lamiales</taxon>
        <taxon>Oleaceae</taxon>
        <taxon>Oleeae</taxon>
        <taxon>Fraxinus</taxon>
    </lineage>
</organism>
<keyword evidence="5" id="KW-0720">Serine protease</keyword>
<evidence type="ECO:0000259" key="10">
    <source>
        <dbReference type="Pfam" id="PF17766"/>
    </source>
</evidence>
<name>A0AAD2EC14_9LAMI</name>
<dbReference type="EMBL" id="OU503055">
    <property type="protein sequence ID" value="CAI9783793.1"/>
    <property type="molecule type" value="Genomic_DNA"/>
</dbReference>
<dbReference type="InterPro" id="IPR015500">
    <property type="entry name" value="Peptidase_S8_subtilisin-rel"/>
</dbReference>
<evidence type="ECO:0000259" key="8">
    <source>
        <dbReference type="Pfam" id="PF00082"/>
    </source>
</evidence>
<dbReference type="PRINTS" id="PR00723">
    <property type="entry name" value="SUBTILISIN"/>
</dbReference>
<dbReference type="SUPFAM" id="SSF52743">
    <property type="entry name" value="Subtilisin-like"/>
    <property type="match status" value="1"/>
</dbReference>
<comment type="similarity">
    <text evidence="1">Belongs to the peptidase S8 family.</text>
</comment>
<evidence type="ECO:0000256" key="5">
    <source>
        <dbReference type="ARBA" id="ARBA00022825"/>
    </source>
</evidence>
<dbReference type="AlphaFoldDB" id="A0AAD2EC14"/>
<feature type="active site" description="Charge relay system" evidence="6">
    <location>
        <position position="239"/>
    </location>
</feature>
<feature type="compositionally biased region" description="Basic and acidic residues" evidence="7">
    <location>
        <begin position="230"/>
        <end position="240"/>
    </location>
</feature>
<sequence length="573" mass="62999">MYNEHFTQPGTYLRFYLEKKGIGPDLNHLLLVHSDQILLCFRVYIVYLGEHSGEKTYNEIEENHHSYLFSVKETVEDAKSSLIYSYKSSINGFAALLTPDEAFKLSEIEEVFSVLRSQSTKYSLQTTRSWEFSGLQQLQGSKGFQLKEDLLLKSRYGQNVIVGMLDSGVWPESKSFSDKGMGPYPSSWKGICQSGDAFNSSNCNKKIIGARYYIKGYEAHYGPLNRTLDYRSPRDKDGHGTHTASTVGGRRVQNVSALGGFARGTASATGVNYKNALKILNYIHSTKTPMAYIVPTTTELDSKPAPFMASFTSRGPSTVSPNILKPDITAPGLNILAAWSEASSPTKLDQDHRVVKYNILSGTSMSCPHIGATSALLKAIHPSWSSAAIRSALITSAELNNNLGMPITDAFGKPADPFQFGSGHFRPTKAADPGLVYDASYMDYLLFLCSIGIKNLDSSVKCPIKPPSPSNLNYPSLAIPKLNGSSTVERRVTNVGSSKSVYFIKVKPPPGFSVKVSPSILFFNHIGQRKTFTITVKANRVNKGMGKDKYAFGWYTWFDGIHNVQSPIAVSVA</sequence>
<dbReference type="Gene3D" id="3.30.70.80">
    <property type="entry name" value="Peptidase S8 propeptide/proteinase inhibitor I9"/>
    <property type="match status" value="1"/>
</dbReference>
<dbReference type="Pfam" id="PF00082">
    <property type="entry name" value="Peptidase_S8"/>
    <property type="match status" value="2"/>
</dbReference>
<proteinExistence type="inferred from homology"/>
<feature type="domain" description="Peptidase S8/S53" evidence="8">
    <location>
        <begin position="299"/>
        <end position="423"/>
    </location>
</feature>
<dbReference type="InterPro" id="IPR034197">
    <property type="entry name" value="Peptidases_S8_3"/>
</dbReference>
<dbReference type="Gene3D" id="3.40.50.200">
    <property type="entry name" value="Peptidase S8/S53 domain"/>
    <property type="match status" value="2"/>
</dbReference>
<keyword evidence="4" id="KW-0378">Hydrolase</keyword>
<dbReference type="Pfam" id="PF17766">
    <property type="entry name" value="fn3_6"/>
    <property type="match status" value="1"/>
</dbReference>
<evidence type="ECO:0000256" key="1">
    <source>
        <dbReference type="ARBA" id="ARBA00011073"/>
    </source>
</evidence>
<dbReference type="Gene3D" id="2.60.40.2310">
    <property type="match status" value="1"/>
</dbReference>
<accession>A0AAD2EC14</accession>
<dbReference type="InterPro" id="IPR037045">
    <property type="entry name" value="S8pro/Inhibitor_I9_sf"/>
</dbReference>
<dbReference type="GO" id="GO:0004252">
    <property type="term" value="F:serine-type endopeptidase activity"/>
    <property type="evidence" value="ECO:0007669"/>
    <property type="project" value="InterPro"/>
</dbReference>
<keyword evidence="12" id="KW-1185">Reference proteome</keyword>
<feature type="domain" description="Peptidase S8/S53" evidence="8">
    <location>
        <begin position="157"/>
        <end position="258"/>
    </location>
</feature>
<gene>
    <name evidence="11" type="ORF">FPE_LOCUS30938</name>
</gene>
<dbReference type="GO" id="GO:0006508">
    <property type="term" value="P:proteolysis"/>
    <property type="evidence" value="ECO:0007669"/>
    <property type="project" value="UniProtKB-KW"/>
</dbReference>
<evidence type="ECO:0000256" key="6">
    <source>
        <dbReference type="PIRSR" id="PIRSR615500-1"/>
    </source>
</evidence>
<protein>
    <recommendedName>
        <fullName evidence="13">Subtilisin-like protease SBT5.6</fullName>
    </recommendedName>
</protein>
<evidence type="ECO:0000256" key="3">
    <source>
        <dbReference type="ARBA" id="ARBA00022729"/>
    </source>
</evidence>
<dbReference type="Pfam" id="PF05922">
    <property type="entry name" value="Inhibitor_I9"/>
    <property type="match status" value="1"/>
</dbReference>
<feature type="domain" description="Subtilisin-like protease fibronectin type-III" evidence="10">
    <location>
        <begin position="471"/>
        <end position="570"/>
    </location>
</feature>
<dbReference type="InterPro" id="IPR041469">
    <property type="entry name" value="Subtilisin-like_FN3"/>
</dbReference>
<evidence type="ECO:0000256" key="7">
    <source>
        <dbReference type="SAM" id="MobiDB-lite"/>
    </source>
</evidence>
<evidence type="ECO:0008006" key="13">
    <source>
        <dbReference type="Google" id="ProtNLM"/>
    </source>
</evidence>
<evidence type="ECO:0000313" key="11">
    <source>
        <dbReference type="EMBL" id="CAI9783793.1"/>
    </source>
</evidence>
<keyword evidence="2" id="KW-0645">Protease</keyword>
<feature type="active site" description="Charge relay system" evidence="6">
    <location>
        <position position="364"/>
    </location>
</feature>
<dbReference type="InterPro" id="IPR000209">
    <property type="entry name" value="Peptidase_S8/S53_dom"/>
</dbReference>